<evidence type="ECO:0000256" key="1">
    <source>
        <dbReference type="ARBA" id="ARBA00004141"/>
    </source>
</evidence>
<evidence type="ECO:0000313" key="11">
    <source>
        <dbReference type="Proteomes" id="UP000581688"/>
    </source>
</evidence>
<proteinExistence type="inferred from homology"/>
<keyword evidence="4 9" id="KW-0812">Transmembrane</keyword>
<dbReference type="PANTHER" id="PTHR30266">
    <property type="entry name" value="MECHANOSENSITIVE CHANNEL MSCL"/>
    <property type="match status" value="1"/>
</dbReference>
<keyword evidence="3 9" id="KW-1003">Cell membrane</keyword>
<keyword evidence="6 9" id="KW-0406">Ion transport</keyword>
<dbReference type="InterPro" id="IPR036019">
    <property type="entry name" value="MscL_channel"/>
</dbReference>
<keyword evidence="2 9" id="KW-0813">Transport</keyword>
<dbReference type="PANTHER" id="PTHR30266:SF2">
    <property type="entry name" value="LARGE-CONDUCTANCE MECHANOSENSITIVE CHANNEL"/>
    <property type="match status" value="1"/>
</dbReference>
<comment type="subcellular location">
    <subcellularLocation>
        <location evidence="9">Cell membrane</location>
        <topology evidence="9">Multi-pass membrane protein</topology>
    </subcellularLocation>
    <subcellularLocation>
        <location evidence="1">Membrane</location>
        <topology evidence="1">Multi-pass membrane protein</topology>
    </subcellularLocation>
</comment>
<organism evidence="10 11">
    <name type="scientific">Salirhabdus euzebyi</name>
    <dbReference type="NCBI Taxonomy" id="394506"/>
    <lineage>
        <taxon>Bacteria</taxon>
        <taxon>Bacillati</taxon>
        <taxon>Bacillota</taxon>
        <taxon>Bacilli</taxon>
        <taxon>Bacillales</taxon>
        <taxon>Bacillaceae</taxon>
        <taxon>Salirhabdus</taxon>
    </lineage>
</organism>
<accession>A0A841Q2X6</accession>
<dbReference type="InterPro" id="IPR037673">
    <property type="entry name" value="MSC/AndL"/>
</dbReference>
<keyword evidence="11" id="KW-1185">Reference proteome</keyword>
<keyword evidence="7 9" id="KW-0472">Membrane</keyword>
<comment type="similarity">
    <text evidence="9">Belongs to the MscL family.</text>
</comment>
<dbReference type="HAMAP" id="MF_00115">
    <property type="entry name" value="MscL"/>
    <property type="match status" value="1"/>
</dbReference>
<dbReference type="PRINTS" id="PR01264">
    <property type="entry name" value="MECHCHANNEL"/>
</dbReference>
<evidence type="ECO:0000256" key="4">
    <source>
        <dbReference type="ARBA" id="ARBA00022692"/>
    </source>
</evidence>
<gene>
    <name evidence="9" type="primary">mscL</name>
    <name evidence="10" type="ORF">HNQ94_000259</name>
</gene>
<protein>
    <recommendedName>
        <fullName evidence="9">Large-conductance mechanosensitive channel</fullName>
    </recommendedName>
</protein>
<dbReference type="GO" id="GO:0008381">
    <property type="term" value="F:mechanosensitive monoatomic ion channel activity"/>
    <property type="evidence" value="ECO:0007669"/>
    <property type="project" value="UniProtKB-UniRule"/>
</dbReference>
<dbReference type="NCBIfam" id="TIGR00220">
    <property type="entry name" value="mscL"/>
    <property type="match status" value="1"/>
</dbReference>
<keyword evidence="5 9" id="KW-1133">Transmembrane helix</keyword>
<evidence type="ECO:0000256" key="3">
    <source>
        <dbReference type="ARBA" id="ARBA00022475"/>
    </source>
</evidence>
<evidence type="ECO:0000256" key="2">
    <source>
        <dbReference type="ARBA" id="ARBA00022448"/>
    </source>
</evidence>
<dbReference type="InterPro" id="IPR001185">
    <property type="entry name" value="MS_channel"/>
</dbReference>
<comment type="caution">
    <text evidence="10">The sequence shown here is derived from an EMBL/GenBank/DDBJ whole genome shotgun (WGS) entry which is preliminary data.</text>
</comment>
<evidence type="ECO:0000256" key="5">
    <source>
        <dbReference type="ARBA" id="ARBA00022989"/>
    </source>
</evidence>
<evidence type="ECO:0000313" key="10">
    <source>
        <dbReference type="EMBL" id="MBB6451838.1"/>
    </source>
</evidence>
<name>A0A841Q2X6_9BACI</name>
<comment type="function">
    <text evidence="9">Channel that opens in response to stretch forces in the membrane lipid bilayer. May participate in the regulation of osmotic pressure changes within the cell.</text>
</comment>
<dbReference type="SUPFAM" id="SSF81330">
    <property type="entry name" value="Gated mechanosensitive channel"/>
    <property type="match status" value="1"/>
</dbReference>
<dbReference type="Pfam" id="PF01741">
    <property type="entry name" value="MscL"/>
    <property type="match status" value="1"/>
</dbReference>
<dbReference type="GO" id="GO:0005886">
    <property type="term" value="C:plasma membrane"/>
    <property type="evidence" value="ECO:0007669"/>
    <property type="project" value="UniProtKB-SubCell"/>
</dbReference>
<evidence type="ECO:0000256" key="6">
    <source>
        <dbReference type="ARBA" id="ARBA00023065"/>
    </source>
</evidence>
<keyword evidence="8 9" id="KW-0407">Ion channel</keyword>
<dbReference type="Proteomes" id="UP000581688">
    <property type="component" value="Unassembled WGS sequence"/>
</dbReference>
<sequence length="165" mass="18103">MKIVEEFKEFAMRGNVIDMSIGVIIGTAFGKIVDSLVTDIMMPPLGVLMGNVNMSNLFINLSNEEYKTLAEAEAHGAATINYGEFLDSIFHFAIISFATFVTIKQMNKLRKLPSDAISKKSCPYCTTDIPNRATRCPQCTSILEGVEDIDESSRLATPKITIKAG</sequence>
<dbReference type="Gene3D" id="1.10.1200.120">
    <property type="entry name" value="Large-conductance mechanosensitive channel, MscL, domain 1"/>
    <property type="match status" value="1"/>
</dbReference>
<comment type="subunit">
    <text evidence="9">Homopentamer.</text>
</comment>
<dbReference type="EMBL" id="JACHGH010000001">
    <property type="protein sequence ID" value="MBB6451838.1"/>
    <property type="molecule type" value="Genomic_DNA"/>
</dbReference>
<evidence type="ECO:0000256" key="9">
    <source>
        <dbReference type="HAMAP-Rule" id="MF_00115"/>
    </source>
</evidence>
<dbReference type="AlphaFoldDB" id="A0A841Q2X6"/>
<evidence type="ECO:0000256" key="8">
    <source>
        <dbReference type="ARBA" id="ARBA00023303"/>
    </source>
</evidence>
<evidence type="ECO:0000256" key="7">
    <source>
        <dbReference type="ARBA" id="ARBA00023136"/>
    </source>
</evidence>
<reference evidence="10 11" key="1">
    <citation type="submission" date="2020-08" db="EMBL/GenBank/DDBJ databases">
        <title>Genomic Encyclopedia of Type Strains, Phase IV (KMG-IV): sequencing the most valuable type-strain genomes for metagenomic binning, comparative biology and taxonomic classification.</title>
        <authorList>
            <person name="Goeker M."/>
        </authorList>
    </citation>
    <scope>NUCLEOTIDE SEQUENCE [LARGE SCALE GENOMIC DNA]</scope>
    <source>
        <strain evidence="10 11">DSM 19612</strain>
    </source>
</reference>